<evidence type="ECO:0000313" key="1">
    <source>
        <dbReference type="EMBL" id="KAI5663831.1"/>
    </source>
</evidence>
<comment type="caution">
    <text evidence="1">The sequence shown here is derived from an EMBL/GenBank/DDBJ whole genome shotgun (WGS) entry which is preliminary data.</text>
</comment>
<dbReference type="Proteomes" id="UP001060085">
    <property type="component" value="Linkage Group LG05"/>
</dbReference>
<protein>
    <submittedName>
        <fullName evidence="1">Uncharacterized protein</fullName>
    </submittedName>
</protein>
<reference evidence="2" key="1">
    <citation type="journal article" date="2023" name="Nat. Plants">
        <title>Single-cell RNA sequencing provides a high-resolution roadmap for understanding the multicellular compartmentation of specialized metabolism.</title>
        <authorList>
            <person name="Sun S."/>
            <person name="Shen X."/>
            <person name="Li Y."/>
            <person name="Li Y."/>
            <person name="Wang S."/>
            <person name="Li R."/>
            <person name="Zhang H."/>
            <person name="Shen G."/>
            <person name="Guo B."/>
            <person name="Wei J."/>
            <person name="Xu J."/>
            <person name="St-Pierre B."/>
            <person name="Chen S."/>
            <person name="Sun C."/>
        </authorList>
    </citation>
    <scope>NUCLEOTIDE SEQUENCE [LARGE SCALE GENOMIC DNA]</scope>
</reference>
<keyword evidence="2" id="KW-1185">Reference proteome</keyword>
<organism evidence="1 2">
    <name type="scientific">Catharanthus roseus</name>
    <name type="common">Madagascar periwinkle</name>
    <name type="synonym">Vinca rosea</name>
    <dbReference type="NCBI Taxonomy" id="4058"/>
    <lineage>
        <taxon>Eukaryota</taxon>
        <taxon>Viridiplantae</taxon>
        <taxon>Streptophyta</taxon>
        <taxon>Embryophyta</taxon>
        <taxon>Tracheophyta</taxon>
        <taxon>Spermatophyta</taxon>
        <taxon>Magnoliopsida</taxon>
        <taxon>eudicotyledons</taxon>
        <taxon>Gunneridae</taxon>
        <taxon>Pentapetalae</taxon>
        <taxon>asterids</taxon>
        <taxon>lamiids</taxon>
        <taxon>Gentianales</taxon>
        <taxon>Apocynaceae</taxon>
        <taxon>Rauvolfioideae</taxon>
        <taxon>Vinceae</taxon>
        <taxon>Catharanthinae</taxon>
        <taxon>Catharanthus</taxon>
    </lineage>
</organism>
<accession>A0ACC0AT75</accession>
<gene>
    <name evidence="1" type="ORF">M9H77_23154</name>
</gene>
<evidence type="ECO:0000313" key="2">
    <source>
        <dbReference type="Proteomes" id="UP001060085"/>
    </source>
</evidence>
<proteinExistence type="predicted"/>
<name>A0ACC0AT75_CATRO</name>
<sequence length="286" mass="32200">MREIAKWLIPLVVVPFYIKTADEEWDLFENLSDNSQQHATSSRVGTSRQIGNREMYEVSQNVDLSLNVDALSKKFDQLLALNTLPTNSLNVQGGLPRRIRKGEIQERIEEGGLQGSIEKSMVTNKAIEAPLVAILEQGVEKMVVTPQPLHYQQAIFQDNWQGYNTYPNQCTEAGVKSIEAIQKSQITSIYNIESQINLLARMIAEGALGSSPRNIEQIPREYSEVVTLKSVEEQVSTFSIIVDEEEETDPTLEESTFPKGRRGSTRNNGNVVRQSPNIRRTSSNYK</sequence>
<dbReference type="EMBL" id="CM044705">
    <property type="protein sequence ID" value="KAI5663831.1"/>
    <property type="molecule type" value="Genomic_DNA"/>
</dbReference>